<reference evidence="2 3" key="1">
    <citation type="submission" date="2020-08" db="EMBL/GenBank/DDBJ databases">
        <title>Genomic Encyclopedia of Type Strains, Phase IV (KMG-IV): sequencing the most valuable type-strain genomes for metagenomic binning, comparative biology and taxonomic classification.</title>
        <authorList>
            <person name="Goeker M."/>
        </authorList>
    </citation>
    <scope>NUCLEOTIDE SEQUENCE [LARGE SCALE GENOMIC DNA]</scope>
    <source>
        <strain evidence="2 3">DSM 26385</strain>
    </source>
</reference>
<proteinExistence type="predicted"/>
<sequence length="159" mass="16940">EELDHDRRPETYLTRGSILGGNAGSVLSGNQQTVLSELSGRPDAIIAVKTAIPYGLFILIPALITAGMSGMKLGVKWKNPAIAAKKRRMPIIAVNGVIVLVPSCFVLRSLALAGDFGTTFYAVQALELTAGAVNIALLLLNMRDGFRLRPNRRITPAGS</sequence>
<evidence type="ECO:0000256" key="1">
    <source>
        <dbReference type="SAM" id="Phobius"/>
    </source>
</evidence>
<dbReference type="AlphaFoldDB" id="A0A7W6K0H3"/>
<dbReference type="EMBL" id="JACIDU010000004">
    <property type="protein sequence ID" value="MBB4102918.1"/>
    <property type="molecule type" value="Genomic_DNA"/>
</dbReference>
<evidence type="ECO:0000313" key="3">
    <source>
        <dbReference type="Proteomes" id="UP000584824"/>
    </source>
</evidence>
<name>A0A7W6K0H3_9HYPH</name>
<comment type="caution">
    <text evidence="2">The sequence shown here is derived from an EMBL/GenBank/DDBJ whole genome shotgun (WGS) entry which is preliminary data.</text>
</comment>
<keyword evidence="1" id="KW-0812">Transmembrane</keyword>
<keyword evidence="3" id="KW-1185">Reference proteome</keyword>
<feature type="non-terminal residue" evidence="2">
    <location>
        <position position="1"/>
    </location>
</feature>
<dbReference type="Proteomes" id="UP000584824">
    <property type="component" value="Unassembled WGS sequence"/>
</dbReference>
<evidence type="ECO:0000313" key="2">
    <source>
        <dbReference type="EMBL" id="MBB4102918.1"/>
    </source>
</evidence>
<feature type="transmembrane region" description="Helical" evidence="1">
    <location>
        <begin position="51"/>
        <end position="71"/>
    </location>
</feature>
<accession>A0A7W6K0H3</accession>
<protein>
    <submittedName>
        <fullName evidence="2">Uncharacterized protein</fullName>
    </submittedName>
</protein>
<feature type="transmembrane region" description="Helical" evidence="1">
    <location>
        <begin position="119"/>
        <end position="140"/>
    </location>
</feature>
<gene>
    <name evidence="2" type="ORF">GGQ66_001461</name>
</gene>
<feature type="transmembrane region" description="Helical" evidence="1">
    <location>
        <begin position="92"/>
        <end position="113"/>
    </location>
</feature>
<organism evidence="2 3">
    <name type="scientific">Allorhizobium borbori</name>
    <dbReference type="NCBI Taxonomy" id="485907"/>
    <lineage>
        <taxon>Bacteria</taxon>
        <taxon>Pseudomonadati</taxon>
        <taxon>Pseudomonadota</taxon>
        <taxon>Alphaproteobacteria</taxon>
        <taxon>Hyphomicrobiales</taxon>
        <taxon>Rhizobiaceae</taxon>
        <taxon>Rhizobium/Agrobacterium group</taxon>
        <taxon>Allorhizobium</taxon>
    </lineage>
</organism>
<keyword evidence="1" id="KW-1133">Transmembrane helix</keyword>
<dbReference type="RefSeq" id="WP_210287194.1">
    <property type="nucleotide sequence ID" value="NZ_JACIDU010000004.1"/>
</dbReference>
<keyword evidence="1" id="KW-0472">Membrane</keyword>